<dbReference type="EMBL" id="JAJKFW010000023">
    <property type="protein sequence ID" value="MCC9643092.1"/>
    <property type="molecule type" value="Genomic_DNA"/>
</dbReference>
<feature type="region of interest" description="Disordered" evidence="1">
    <location>
        <begin position="336"/>
        <end position="360"/>
    </location>
</feature>
<feature type="transmembrane region" description="Helical" evidence="2">
    <location>
        <begin position="36"/>
        <end position="55"/>
    </location>
</feature>
<organism evidence="3 4">
    <name type="scientific">Rhodopirellula halodulae</name>
    <dbReference type="NCBI Taxonomy" id="2894198"/>
    <lineage>
        <taxon>Bacteria</taxon>
        <taxon>Pseudomonadati</taxon>
        <taxon>Planctomycetota</taxon>
        <taxon>Planctomycetia</taxon>
        <taxon>Pirellulales</taxon>
        <taxon>Pirellulaceae</taxon>
        <taxon>Rhodopirellula</taxon>
    </lineage>
</organism>
<feature type="region of interest" description="Disordered" evidence="1">
    <location>
        <begin position="155"/>
        <end position="188"/>
    </location>
</feature>
<keyword evidence="4" id="KW-1185">Reference proteome</keyword>
<feature type="compositionally biased region" description="Pro residues" evidence="1">
    <location>
        <begin position="171"/>
        <end position="186"/>
    </location>
</feature>
<protein>
    <submittedName>
        <fullName evidence="3">Squalene--hopene cyclase</fullName>
    </submittedName>
</protein>
<feature type="compositionally biased region" description="Polar residues" evidence="1">
    <location>
        <begin position="255"/>
        <end position="266"/>
    </location>
</feature>
<dbReference type="SUPFAM" id="SSF48239">
    <property type="entry name" value="Terpenoid cyclases/Protein prenyltransferases"/>
    <property type="match status" value="2"/>
</dbReference>
<keyword evidence="2" id="KW-0812">Transmembrane</keyword>
<evidence type="ECO:0000313" key="4">
    <source>
        <dbReference type="Proteomes" id="UP001430306"/>
    </source>
</evidence>
<name>A0ABS8NHQ5_9BACT</name>
<comment type="caution">
    <text evidence="3">The sequence shown here is derived from an EMBL/GenBank/DDBJ whole genome shotgun (WGS) entry which is preliminary data.</text>
</comment>
<evidence type="ECO:0000256" key="2">
    <source>
        <dbReference type="SAM" id="Phobius"/>
    </source>
</evidence>
<dbReference type="RefSeq" id="WP_230274036.1">
    <property type="nucleotide sequence ID" value="NZ_JAJKFW010000023.1"/>
</dbReference>
<dbReference type="Proteomes" id="UP001430306">
    <property type="component" value="Unassembled WGS sequence"/>
</dbReference>
<feature type="region of interest" description="Disordered" evidence="1">
    <location>
        <begin position="230"/>
        <end position="268"/>
    </location>
</feature>
<evidence type="ECO:0000256" key="1">
    <source>
        <dbReference type="SAM" id="MobiDB-lite"/>
    </source>
</evidence>
<keyword evidence="2" id="KW-1133">Transmembrane helix</keyword>
<sequence length="644" mass="68231">MTAVPPTPMIPVADASDARRVASWDHLETLWADPNVVRGVALVAVTLLVITIVLFRRRKASGRGAAIICLILSVALHGVLILYVPKLSVFWNGGGPESDATASEGASEIAVTTFDPEMLESLQESSEETAQPSALAALKLPEPLLPEREVEAEATPIASEDVSSTALESPTPEPPAPEPKNIPIPSMPAILASAPKPAELSEMDSSEEATVPETIESSIDDWLQSALAETPPKVEPIQEPAPSPIVPETRAPASTAASMTNGSATKASPDAVAKIASVRPAASLPEQPSLGNVDEDFASRAGAAKAHALAQNGGDASTEAAVEAALKYLAAQQRSDGAWDPKTTGAGQERAPLGLHRGGAGRNAETAITGLALLAMLGSGHTHQEGEHRDTVYRGLAFLLSRQQSNGSLAGPASVYAAHYSHAMAGLALAETAAMTGDPSAIEATRRSIAYTRSMQHPVTGGWRYNRGDTGDLSQLGWQALLIDAAERAEAVQPNRRMSDGISRFLDSVRRGRAGGQACYRPGEPTSPTMTAEALATRLLIGQKLPDATIQEAESVLLSNLPGQGTGPDNYYYWYYATMALHQLQDDAWERWNAALKQRLLSTQRPDGSWSDQTLWGGYGGTVYTTSMATLCLESYYRHSRRAE</sequence>
<gene>
    <name evidence="3" type="ORF">LOC71_12470</name>
</gene>
<keyword evidence="2" id="KW-0472">Membrane</keyword>
<accession>A0ABS8NHQ5</accession>
<feature type="transmembrane region" description="Helical" evidence="2">
    <location>
        <begin position="64"/>
        <end position="84"/>
    </location>
</feature>
<evidence type="ECO:0000313" key="3">
    <source>
        <dbReference type="EMBL" id="MCC9643092.1"/>
    </source>
</evidence>
<dbReference type="InterPro" id="IPR008930">
    <property type="entry name" value="Terpenoid_cyclase/PrenylTrfase"/>
</dbReference>
<reference evidence="3" key="1">
    <citation type="submission" date="2021-11" db="EMBL/GenBank/DDBJ databases">
        <title>Genome sequence.</title>
        <authorList>
            <person name="Sun Q."/>
        </authorList>
    </citation>
    <scope>NUCLEOTIDE SEQUENCE</scope>
    <source>
        <strain evidence="3">JC740</strain>
    </source>
</reference>
<proteinExistence type="predicted"/>
<dbReference type="CDD" id="cd00688">
    <property type="entry name" value="ISOPREN_C2_like"/>
    <property type="match status" value="1"/>
</dbReference>
<dbReference type="Gene3D" id="1.50.10.20">
    <property type="match status" value="2"/>
</dbReference>